<reference evidence="4" key="1">
    <citation type="journal article" date="2019" name="Int. J. Syst. Evol. Microbiol.">
        <title>The Global Catalogue of Microorganisms (GCM) 10K type strain sequencing project: providing services to taxonomists for standard genome sequencing and annotation.</title>
        <authorList>
            <consortium name="The Broad Institute Genomics Platform"/>
            <consortium name="The Broad Institute Genome Sequencing Center for Infectious Disease"/>
            <person name="Wu L."/>
            <person name="Ma J."/>
        </authorList>
    </citation>
    <scope>NUCLEOTIDE SEQUENCE [LARGE SCALE GENOMIC DNA]</scope>
    <source>
        <strain evidence="4">JCM 18283</strain>
    </source>
</reference>
<dbReference type="SUPFAM" id="SSF48452">
    <property type="entry name" value="TPR-like"/>
    <property type="match status" value="1"/>
</dbReference>
<dbReference type="Gene3D" id="1.25.40.10">
    <property type="entry name" value="Tetratricopeptide repeat domain"/>
    <property type="match status" value="1"/>
</dbReference>
<keyword evidence="2" id="KW-0732">Signal</keyword>
<feature type="signal peptide" evidence="2">
    <location>
        <begin position="1"/>
        <end position="21"/>
    </location>
</feature>
<dbReference type="EMBL" id="BAABJI010000002">
    <property type="protein sequence ID" value="GAA4912709.1"/>
    <property type="molecule type" value="Genomic_DNA"/>
</dbReference>
<dbReference type="RefSeq" id="WP_345330406.1">
    <property type="nucleotide sequence ID" value="NZ_BAABJI010000002.1"/>
</dbReference>
<dbReference type="InterPro" id="IPR011990">
    <property type="entry name" value="TPR-like_helical_dom_sf"/>
</dbReference>
<evidence type="ECO:0000313" key="3">
    <source>
        <dbReference type="EMBL" id="GAA4912709.1"/>
    </source>
</evidence>
<protein>
    <recommendedName>
        <fullName evidence="5">Tetratricopeptide repeat protein</fullName>
    </recommendedName>
</protein>
<name>A0ABP9FQK2_9SPHI</name>
<comment type="caution">
    <text evidence="3">The sequence shown here is derived from an EMBL/GenBank/DDBJ whole genome shotgun (WGS) entry which is preliminary data.</text>
</comment>
<evidence type="ECO:0008006" key="5">
    <source>
        <dbReference type="Google" id="ProtNLM"/>
    </source>
</evidence>
<organism evidence="3 4">
    <name type="scientific">Mucilaginibacter defluvii</name>
    <dbReference type="NCBI Taxonomy" id="1196019"/>
    <lineage>
        <taxon>Bacteria</taxon>
        <taxon>Pseudomonadati</taxon>
        <taxon>Bacteroidota</taxon>
        <taxon>Sphingobacteriia</taxon>
        <taxon>Sphingobacteriales</taxon>
        <taxon>Sphingobacteriaceae</taxon>
        <taxon>Mucilaginibacter</taxon>
    </lineage>
</organism>
<evidence type="ECO:0000256" key="1">
    <source>
        <dbReference type="SAM" id="MobiDB-lite"/>
    </source>
</evidence>
<evidence type="ECO:0000313" key="4">
    <source>
        <dbReference type="Proteomes" id="UP001501436"/>
    </source>
</evidence>
<feature type="chain" id="PRO_5047280434" description="Tetratricopeptide repeat protein" evidence="2">
    <location>
        <begin position="22"/>
        <end position="240"/>
    </location>
</feature>
<sequence>MKKLFTIIAFASLFIAYTVHADDLDSLRRKLKKTTVDSLRAPIHIKLVNVYMHYDTVSNPMKKAMYQNEAQINCFQALHLYSGISDTTGMRISFDKLSQLFYKQKKYSQAKWYALQSNNLSRIKNDVPNIIVSLQHLAAIKTDIKEYKLAERDLKEALYWSEQQKSATASASIKKDYAKLNKKLGKKSKAMLASAKTKKKKQSVKPTAPVISANDTAGSAKPVVAEKKPAKITSKKLAVI</sequence>
<evidence type="ECO:0000256" key="2">
    <source>
        <dbReference type="SAM" id="SignalP"/>
    </source>
</evidence>
<feature type="region of interest" description="Disordered" evidence="1">
    <location>
        <begin position="194"/>
        <end position="213"/>
    </location>
</feature>
<accession>A0ABP9FQK2</accession>
<dbReference type="Proteomes" id="UP001501436">
    <property type="component" value="Unassembled WGS sequence"/>
</dbReference>
<gene>
    <name evidence="3" type="ORF">GCM10023313_14830</name>
</gene>
<proteinExistence type="predicted"/>
<keyword evidence="4" id="KW-1185">Reference proteome</keyword>